<evidence type="ECO:0000313" key="3">
    <source>
        <dbReference type="Proteomes" id="UP000010931"/>
    </source>
</evidence>
<keyword evidence="3" id="KW-1185">Reference proteome</keyword>
<dbReference type="PATRIC" id="fig|698760.3.peg.8992"/>
<protein>
    <recommendedName>
        <fullName evidence="4">Small hydrophilic protein</fullName>
    </recommendedName>
</protein>
<proteinExistence type="predicted"/>
<dbReference type="Proteomes" id="UP000010931">
    <property type="component" value="Unassembled WGS sequence"/>
</dbReference>
<reference evidence="2 3" key="1">
    <citation type="journal article" date="2011" name="Plasmid">
        <title>Streptomyces turgidiscabies Car8 contains a modular pathogenicity island that shares virulence genes with other actinobacterial plant pathogens.</title>
        <authorList>
            <person name="Huguet-Tapia J.C."/>
            <person name="Badger J.H."/>
            <person name="Loria R."/>
            <person name="Pettis G.S."/>
        </authorList>
    </citation>
    <scope>NUCLEOTIDE SEQUENCE [LARGE SCALE GENOMIC DNA]</scope>
    <source>
        <strain evidence="2 3">Car8</strain>
    </source>
</reference>
<dbReference type="GeneID" id="97404840"/>
<feature type="compositionally biased region" description="Basic residues" evidence="1">
    <location>
        <begin position="48"/>
        <end position="57"/>
    </location>
</feature>
<dbReference type="AlphaFoldDB" id="L7ERM3"/>
<comment type="caution">
    <text evidence="2">The sequence shown here is derived from an EMBL/GenBank/DDBJ whole genome shotgun (WGS) entry which is preliminary data.</text>
</comment>
<accession>L7ERM3</accession>
<feature type="region of interest" description="Disordered" evidence="1">
    <location>
        <begin position="1"/>
        <end position="57"/>
    </location>
</feature>
<sequence length="57" mass="6483">MAKNKKQSRPHEQASQAERGTEQAKSSSMESQTEQRINQVTPGDMARKGRQKRFGHN</sequence>
<gene>
    <name evidence="2" type="ORF">STRTUCAR8_02946</name>
</gene>
<evidence type="ECO:0000256" key="1">
    <source>
        <dbReference type="SAM" id="MobiDB-lite"/>
    </source>
</evidence>
<feature type="compositionally biased region" description="Polar residues" evidence="1">
    <location>
        <begin position="13"/>
        <end position="41"/>
    </location>
</feature>
<dbReference type="RefSeq" id="WP_006383047.1">
    <property type="nucleotide sequence ID" value="NZ_AEJB01000638.1"/>
</dbReference>
<organism evidence="2 3">
    <name type="scientific">Streptomyces turgidiscabies (strain Car8)</name>
    <dbReference type="NCBI Taxonomy" id="698760"/>
    <lineage>
        <taxon>Bacteria</taxon>
        <taxon>Bacillati</taxon>
        <taxon>Actinomycetota</taxon>
        <taxon>Actinomycetes</taxon>
        <taxon>Kitasatosporales</taxon>
        <taxon>Streptomycetaceae</taxon>
        <taxon>Streptomyces</taxon>
    </lineage>
</organism>
<name>L7ERM3_STRT8</name>
<evidence type="ECO:0008006" key="4">
    <source>
        <dbReference type="Google" id="ProtNLM"/>
    </source>
</evidence>
<dbReference type="EMBL" id="AEJB01000638">
    <property type="protein sequence ID" value="ELP62058.1"/>
    <property type="molecule type" value="Genomic_DNA"/>
</dbReference>
<evidence type="ECO:0000313" key="2">
    <source>
        <dbReference type="EMBL" id="ELP62058.1"/>
    </source>
</evidence>
<dbReference type="STRING" id="85558.T45_04007"/>